<evidence type="ECO:0000313" key="7">
    <source>
        <dbReference type="Proteomes" id="UP000005551"/>
    </source>
</evidence>
<dbReference type="Gene3D" id="1.20.1530.20">
    <property type="match status" value="1"/>
</dbReference>
<dbReference type="InterPro" id="IPR002657">
    <property type="entry name" value="BilAc:Na_symport/Acr3"/>
</dbReference>
<dbReference type="AlphaFoldDB" id="I5C3Q8"/>
<evidence type="ECO:0000256" key="4">
    <source>
        <dbReference type="ARBA" id="ARBA00023136"/>
    </source>
</evidence>
<dbReference type="PANTHER" id="PTHR10361">
    <property type="entry name" value="SODIUM-BILE ACID COTRANSPORTER"/>
    <property type="match status" value="1"/>
</dbReference>
<dbReference type="STRING" id="1189621.A3SI_09672"/>
<proteinExistence type="predicted"/>
<dbReference type="RefSeq" id="WP_009054923.1">
    <property type="nucleotide sequence ID" value="NZ_AJYA01000020.1"/>
</dbReference>
<dbReference type="Pfam" id="PF01758">
    <property type="entry name" value="SBF"/>
    <property type="match status" value="1"/>
</dbReference>
<dbReference type="Proteomes" id="UP000005551">
    <property type="component" value="Unassembled WGS sequence"/>
</dbReference>
<organism evidence="6 7">
    <name type="scientific">Nitritalea halalkaliphila LW7</name>
    <dbReference type="NCBI Taxonomy" id="1189621"/>
    <lineage>
        <taxon>Bacteria</taxon>
        <taxon>Pseudomonadati</taxon>
        <taxon>Bacteroidota</taxon>
        <taxon>Cytophagia</taxon>
        <taxon>Cytophagales</taxon>
        <taxon>Cyclobacteriaceae</taxon>
        <taxon>Nitritalea</taxon>
    </lineage>
</organism>
<gene>
    <name evidence="6" type="ORF">A3SI_09672</name>
</gene>
<feature type="transmembrane region" description="Helical" evidence="5">
    <location>
        <begin position="112"/>
        <end position="136"/>
    </location>
</feature>
<comment type="subcellular location">
    <subcellularLocation>
        <location evidence="1">Membrane</location>
        <topology evidence="1">Multi-pass membrane protein</topology>
    </subcellularLocation>
</comment>
<dbReference type="InterPro" id="IPR004710">
    <property type="entry name" value="Bilac:Na_transpt"/>
</dbReference>
<keyword evidence="7" id="KW-1185">Reference proteome</keyword>
<keyword evidence="4 5" id="KW-0472">Membrane</keyword>
<protein>
    <submittedName>
        <fullName evidence="6">Putative Na+-dependent transporter</fullName>
    </submittedName>
</protein>
<evidence type="ECO:0000256" key="5">
    <source>
        <dbReference type="SAM" id="Phobius"/>
    </source>
</evidence>
<evidence type="ECO:0000256" key="2">
    <source>
        <dbReference type="ARBA" id="ARBA00022692"/>
    </source>
</evidence>
<evidence type="ECO:0000256" key="1">
    <source>
        <dbReference type="ARBA" id="ARBA00004141"/>
    </source>
</evidence>
<dbReference type="GO" id="GO:0016020">
    <property type="term" value="C:membrane"/>
    <property type="evidence" value="ECO:0007669"/>
    <property type="project" value="UniProtKB-SubCell"/>
</dbReference>
<keyword evidence="2 5" id="KW-0812">Transmembrane</keyword>
<sequence>MPLGEIFITIAMILLVPLLAGAAVKHRFPQLALQLSRVLQPLSIALFLLFVVLAFFGNYTLFLQFIGLIFFWVLAHNGLAISAGFSLASAFGLNKQQRRTLSIETGIQNSGLALGIIFTYFGGLGGMAIIAGWWGVWHLVSGLLLSSFWHFKAPSPVEKTVS</sequence>
<evidence type="ECO:0000313" key="6">
    <source>
        <dbReference type="EMBL" id="EIM76460.1"/>
    </source>
</evidence>
<keyword evidence="3 5" id="KW-1133">Transmembrane helix</keyword>
<dbReference type="InterPro" id="IPR038770">
    <property type="entry name" value="Na+/solute_symporter_sf"/>
</dbReference>
<feature type="transmembrane region" description="Helical" evidence="5">
    <location>
        <begin position="69"/>
        <end position="91"/>
    </location>
</feature>
<reference evidence="6 7" key="1">
    <citation type="submission" date="2012-05" db="EMBL/GenBank/DDBJ databases">
        <title>Genome sequence of Nitritalea halalkaliphila LW7.</title>
        <authorList>
            <person name="Jangir P.K."/>
            <person name="Singh A."/>
            <person name="Shivaji S."/>
            <person name="Sharma R."/>
        </authorList>
    </citation>
    <scope>NUCLEOTIDE SEQUENCE [LARGE SCALE GENOMIC DNA]</scope>
    <source>
        <strain evidence="6 7">LW7</strain>
    </source>
</reference>
<accession>I5C3Q8</accession>
<dbReference type="EMBL" id="AJYA01000020">
    <property type="protein sequence ID" value="EIM76460.1"/>
    <property type="molecule type" value="Genomic_DNA"/>
</dbReference>
<dbReference type="PANTHER" id="PTHR10361:SF28">
    <property type="entry name" value="P3 PROTEIN-RELATED"/>
    <property type="match status" value="1"/>
</dbReference>
<comment type="caution">
    <text evidence="6">The sequence shown here is derived from an EMBL/GenBank/DDBJ whole genome shotgun (WGS) entry which is preliminary data.</text>
</comment>
<evidence type="ECO:0000256" key="3">
    <source>
        <dbReference type="ARBA" id="ARBA00022989"/>
    </source>
</evidence>
<feature type="transmembrane region" description="Helical" evidence="5">
    <location>
        <begin position="6"/>
        <end position="24"/>
    </location>
</feature>
<feature type="transmembrane region" description="Helical" evidence="5">
    <location>
        <begin position="44"/>
        <end position="63"/>
    </location>
</feature>
<name>I5C3Q8_9BACT</name>